<dbReference type="EMBL" id="GBRH01260525">
    <property type="protein sequence ID" value="JAD37370.1"/>
    <property type="molecule type" value="Transcribed_RNA"/>
</dbReference>
<reference evidence="1" key="2">
    <citation type="journal article" date="2015" name="Data Brief">
        <title>Shoot transcriptome of the giant reed, Arundo donax.</title>
        <authorList>
            <person name="Barrero R.A."/>
            <person name="Guerrero F.D."/>
            <person name="Moolhuijzen P."/>
            <person name="Goolsby J.A."/>
            <person name="Tidwell J."/>
            <person name="Bellgard S.E."/>
            <person name="Bellgard M.I."/>
        </authorList>
    </citation>
    <scope>NUCLEOTIDE SEQUENCE</scope>
    <source>
        <tissue evidence="1">Shoot tissue taken approximately 20 cm above the soil surface</tissue>
    </source>
</reference>
<reference evidence="1" key="1">
    <citation type="submission" date="2014-09" db="EMBL/GenBank/DDBJ databases">
        <authorList>
            <person name="Magalhaes I.L.F."/>
            <person name="Oliveira U."/>
            <person name="Santos F.R."/>
            <person name="Vidigal T.H.D.A."/>
            <person name="Brescovit A.D."/>
            <person name="Santos A.J."/>
        </authorList>
    </citation>
    <scope>NUCLEOTIDE SEQUENCE</scope>
    <source>
        <tissue evidence="1">Shoot tissue taken approximately 20 cm above the soil surface</tissue>
    </source>
</reference>
<proteinExistence type="predicted"/>
<dbReference type="AlphaFoldDB" id="A0A0A8ZKV3"/>
<accession>A0A0A8ZKV3</accession>
<protein>
    <submittedName>
        <fullName evidence="1">Uncharacterized protein</fullName>
    </submittedName>
</protein>
<name>A0A0A8ZKV3_ARUDO</name>
<evidence type="ECO:0000313" key="1">
    <source>
        <dbReference type="EMBL" id="JAD37370.1"/>
    </source>
</evidence>
<organism evidence="1">
    <name type="scientific">Arundo donax</name>
    <name type="common">Giant reed</name>
    <name type="synonym">Donax arundinaceus</name>
    <dbReference type="NCBI Taxonomy" id="35708"/>
    <lineage>
        <taxon>Eukaryota</taxon>
        <taxon>Viridiplantae</taxon>
        <taxon>Streptophyta</taxon>
        <taxon>Embryophyta</taxon>
        <taxon>Tracheophyta</taxon>
        <taxon>Spermatophyta</taxon>
        <taxon>Magnoliopsida</taxon>
        <taxon>Liliopsida</taxon>
        <taxon>Poales</taxon>
        <taxon>Poaceae</taxon>
        <taxon>PACMAD clade</taxon>
        <taxon>Arundinoideae</taxon>
        <taxon>Arundineae</taxon>
        <taxon>Arundo</taxon>
    </lineage>
</organism>
<sequence length="43" mass="5110">MWTISNSYFVNLILPYHTLIWVLNMKCIDQVFLRHGLSKMGII</sequence>